<dbReference type="RefSeq" id="WP_153414467.1">
    <property type="nucleotide sequence ID" value="NZ_WEGK01000014.1"/>
</dbReference>
<keyword evidence="1" id="KW-1133">Transmembrane helix</keyword>
<evidence type="ECO:0000313" key="3">
    <source>
        <dbReference type="Proteomes" id="UP000438448"/>
    </source>
</evidence>
<dbReference type="EMBL" id="WEGK01000014">
    <property type="protein sequence ID" value="MQY22685.1"/>
    <property type="molecule type" value="Genomic_DNA"/>
</dbReference>
<accession>A0A7K0DA83</accession>
<proteinExistence type="predicted"/>
<gene>
    <name evidence="2" type="ORF">NRB20_58070</name>
</gene>
<dbReference type="Proteomes" id="UP000438448">
    <property type="component" value="Unassembled WGS sequence"/>
</dbReference>
<sequence length="104" mass="10881">MSAFFGSQGRTVRVQGYSPLDHFGGPEFNANRLSEEAAYSMPPQMFAVLVLAGFIFAAGVFGGMLLFGSRAQEAPVVITCPAPGVQVAARPVECGSGTPQVVTR</sequence>
<name>A0A7K0DA83_9NOCA</name>
<organism evidence="2 3">
    <name type="scientific">Nocardia macrotermitis</name>
    <dbReference type="NCBI Taxonomy" id="2585198"/>
    <lineage>
        <taxon>Bacteria</taxon>
        <taxon>Bacillati</taxon>
        <taxon>Actinomycetota</taxon>
        <taxon>Actinomycetes</taxon>
        <taxon>Mycobacteriales</taxon>
        <taxon>Nocardiaceae</taxon>
        <taxon>Nocardia</taxon>
    </lineage>
</organism>
<feature type="transmembrane region" description="Helical" evidence="1">
    <location>
        <begin position="45"/>
        <end position="67"/>
    </location>
</feature>
<keyword evidence="1" id="KW-0812">Transmembrane</keyword>
<protein>
    <submittedName>
        <fullName evidence="2">Uncharacterized protein</fullName>
    </submittedName>
</protein>
<dbReference type="OrthoDB" id="4571835at2"/>
<comment type="caution">
    <text evidence="2">The sequence shown here is derived from an EMBL/GenBank/DDBJ whole genome shotgun (WGS) entry which is preliminary data.</text>
</comment>
<dbReference type="AlphaFoldDB" id="A0A7K0DA83"/>
<evidence type="ECO:0000256" key="1">
    <source>
        <dbReference type="SAM" id="Phobius"/>
    </source>
</evidence>
<reference evidence="2 3" key="1">
    <citation type="submission" date="2019-10" db="EMBL/GenBank/DDBJ databases">
        <title>Nocardia macrotermitis sp. nov. and Nocardia aurantia sp. nov., isolated from the gut of fungus growing-termite Macrotermes natalensis.</title>
        <authorList>
            <person name="Benndorf R."/>
            <person name="Schwitalla J."/>
            <person name="Martin K."/>
            <person name="De Beer W."/>
            <person name="Kaster A.-K."/>
            <person name="Vollmers J."/>
            <person name="Poulsen M."/>
            <person name="Beemelmanns C."/>
        </authorList>
    </citation>
    <scope>NUCLEOTIDE SEQUENCE [LARGE SCALE GENOMIC DNA]</scope>
    <source>
        <strain evidence="2 3">RB20</strain>
    </source>
</reference>
<evidence type="ECO:0000313" key="2">
    <source>
        <dbReference type="EMBL" id="MQY22685.1"/>
    </source>
</evidence>
<keyword evidence="3" id="KW-1185">Reference proteome</keyword>
<keyword evidence="1" id="KW-0472">Membrane</keyword>